<dbReference type="Proteomes" id="UP000179018">
    <property type="component" value="Unassembled WGS sequence"/>
</dbReference>
<accession>A0A1F8B581</accession>
<dbReference type="InterPro" id="IPR000086">
    <property type="entry name" value="NUDIX_hydrolase_dom"/>
</dbReference>
<feature type="region of interest" description="Disordered" evidence="2">
    <location>
        <begin position="46"/>
        <end position="78"/>
    </location>
</feature>
<dbReference type="SUPFAM" id="SSF55811">
    <property type="entry name" value="Nudix"/>
    <property type="match status" value="1"/>
</dbReference>
<dbReference type="Gene3D" id="3.90.79.10">
    <property type="entry name" value="Nucleoside Triphosphate Pyrophosphohydrolase"/>
    <property type="match status" value="1"/>
</dbReference>
<dbReference type="GO" id="GO:0004081">
    <property type="term" value="F:bis(5'-nucleosyl)-tetraphosphatase (asymmetrical) activity"/>
    <property type="evidence" value="ECO:0007669"/>
    <property type="project" value="TreeGrafter"/>
</dbReference>
<keyword evidence="1" id="KW-0378">Hydrolase</keyword>
<evidence type="ECO:0000313" key="4">
    <source>
        <dbReference type="EMBL" id="OGM59186.1"/>
    </source>
</evidence>
<dbReference type="InterPro" id="IPR015797">
    <property type="entry name" value="NUDIX_hydrolase-like_dom_sf"/>
</dbReference>
<name>A0A1F8B581_9BACT</name>
<dbReference type="PANTHER" id="PTHR21340:SF0">
    <property type="entry name" value="BIS(5'-NUCLEOSYL)-TETRAPHOSPHATASE [ASYMMETRICAL]"/>
    <property type="match status" value="1"/>
</dbReference>
<evidence type="ECO:0000256" key="1">
    <source>
        <dbReference type="ARBA" id="ARBA00022801"/>
    </source>
</evidence>
<dbReference type="InterPro" id="IPR051325">
    <property type="entry name" value="Nudix_hydrolase_domain"/>
</dbReference>
<evidence type="ECO:0000259" key="3">
    <source>
        <dbReference type="PROSITE" id="PS51462"/>
    </source>
</evidence>
<feature type="compositionally biased region" description="Basic and acidic residues" evidence="2">
    <location>
        <begin position="62"/>
        <end position="78"/>
    </location>
</feature>
<dbReference type="GO" id="GO:0006754">
    <property type="term" value="P:ATP biosynthetic process"/>
    <property type="evidence" value="ECO:0007669"/>
    <property type="project" value="TreeGrafter"/>
</dbReference>
<evidence type="ECO:0000313" key="5">
    <source>
        <dbReference type="Proteomes" id="UP000179018"/>
    </source>
</evidence>
<dbReference type="AlphaFoldDB" id="A0A1F8B581"/>
<dbReference type="PROSITE" id="PS51462">
    <property type="entry name" value="NUDIX"/>
    <property type="match status" value="1"/>
</dbReference>
<gene>
    <name evidence="4" type="ORF">A3A75_03145</name>
</gene>
<protein>
    <recommendedName>
        <fullName evidence="3">Nudix hydrolase domain-containing protein</fullName>
    </recommendedName>
</protein>
<feature type="domain" description="Nudix hydrolase" evidence="3">
    <location>
        <begin position="2"/>
        <end position="160"/>
    </location>
</feature>
<dbReference type="STRING" id="1802516.A3A75_03145"/>
<dbReference type="GO" id="GO:0006167">
    <property type="term" value="P:AMP biosynthetic process"/>
    <property type="evidence" value="ECO:0007669"/>
    <property type="project" value="TreeGrafter"/>
</dbReference>
<comment type="caution">
    <text evidence="4">The sequence shown here is derived from an EMBL/GenBank/DDBJ whole genome shotgun (WGS) entry which is preliminary data.</text>
</comment>
<dbReference type="PANTHER" id="PTHR21340">
    <property type="entry name" value="DIADENOSINE 5,5-P1,P4-TETRAPHOSPHATE PYROPHOSPHOHYDROLASE MUTT"/>
    <property type="match status" value="1"/>
</dbReference>
<proteinExistence type="predicted"/>
<dbReference type="EMBL" id="MGHC01000026">
    <property type="protein sequence ID" value="OGM59186.1"/>
    <property type="molecule type" value="Genomic_DNA"/>
</dbReference>
<organism evidence="4 5">
    <name type="scientific">Candidatus Woesebacteria bacterium RIFCSPLOWO2_01_FULL_39_10</name>
    <dbReference type="NCBI Taxonomy" id="1802516"/>
    <lineage>
        <taxon>Bacteria</taxon>
        <taxon>Candidatus Woeseibacteriota</taxon>
    </lineage>
</organism>
<evidence type="ECO:0000256" key="2">
    <source>
        <dbReference type="SAM" id="MobiDB-lite"/>
    </source>
</evidence>
<sequence>MKRQFTAGGVVYKRENSKGKDEPLWLITKSSPSEIFPTTFWRLPKGWLDDEDQGKNPGPKTTGEKKATEEEIREAAKREVREEGGVEAKIVKKIQTERFFITYEGDRILKFITYFLMEYISDLPEGFGFETSEIAWLPYEEARNKLKHSSEKKILDKAKNILDSGVQENLI</sequence>
<dbReference type="Pfam" id="PF00293">
    <property type="entry name" value="NUDIX"/>
    <property type="match status" value="1"/>
</dbReference>
<reference evidence="4 5" key="1">
    <citation type="journal article" date="2016" name="Nat. Commun.">
        <title>Thousands of microbial genomes shed light on interconnected biogeochemical processes in an aquifer system.</title>
        <authorList>
            <person name="Anantharaman K."/>
            <person name="Brown C.T."/>
            <person name="Hug L.A."/>
            <person name="Sharon I."/>
            <person name="Castelle C.J."/>
            <person name="Probst A.J."/>
            <person name="Thomas B.C."/>
            <person name="Singh A."/>
            <person name="Wilkins M.J."/>
            <person name="Karaoz U."/>
            <person name="Brodie E.L."/>
            <person name="Williams K.H."/>
            <person name="Hubbard S.S."/>
            <person name="Banfield J.F."/>
        </authorList>
    </citation>
    <scope>NUCLEOTIDE SEQUENCE [LARGE SCALE GENOMIC DNA]</scope>
</reference>